<dbReference type="OrthoDB" id="6766792at2759"/>
<evidence type="ECO:0000259" key="2">
    <source>
        <dbReference type="PROSITE" id="PS50994"/>
    </source>
</evidence>
<feature type="compositionally biased region" description="Basic and acidic residues" evidence="1">
    <location>
        <begin position="1"/>
        <end position="15"/>
    </location>
</feature>
<reference evidence="3 4" key="1">
    <citation type="submission" date="2019-01" db="EMBL/GenBank/DDBJ databases">
        <authorList>
            <person name="Sayadi A."/>
        </authorList>
    </citation>
    <scope>NUCLEOTIDE SEQUENCE [LARGE SCALE GENOMIC DNA]</scope>
</reference>
<gene>
    <name evidence="3" type="ORF">CALMAC_LOCUS16413</name>
</gene>
<feature type="region of interest" description="Disordered" evidence="1">
    <location>
        <begin position="1"/>
        <end position="29"/>
    </location>
</feature>
<dbReference type="GO" id="GO:0003676">
    <property type="term" value="F:nucleic acid binding"/>
    <property type="evidence" value="ECO:0007669"/>
    <property type="project" value="InterPro"/>
</dbReference>
<organism evidence="3 4">
    <name type="scientific">Callosobruchus maculatus</name>
    <name type="common">Southern cowpea weevil</name>
    <name type="synonym">Pulse bruchid</name>
    <dbReference type="NCBI Taxonomy" id="64391"/>
    <lineage>
        <taxon>Eukaryota</taxon>
        <taxon>Metazoa</taxon>
        <taxon>Ecdysozoa</taxon>
        <taxon>Arthropoda</taxon>
        <taxon>Hexapoda</taxon>
        <taxon>Insecta</taxon>
        <taxon>Pterygota</taxon>
        <taxon>Neoptera</taxon>
        <taxon>Endopterygota</taxon>
        <taxon>Coleoptera</taxon>
        <taxon>Polyphaga</taxon>
        <taxon>Cucujiformia</taxon>
        <taxon>Chrysomeloidea</taxon>
        <taxon>Chrysomelidae</taxon>
        <taxon>Bruchinae</taxon>
        <taxon>Bruchini</taxon>
        <taxon>Callosobruchus</taxon>
    </lineage>
</organism>
<dbReference type="Proteomes" id="UP000410492">
    <property type="component" value="Unassembled WGS sequence"/>
</dbReference>
<dbReference type="GO" id="GO:0015074">
    <property type="term" value="P:DNA integration"/>
    <property type="evidence" value="ECO:0007669"/>
    <property type="project" value="InterPro"/>
</dbReference>
<protein>
    <recommendedName>
        <fullName evidence="2">Integrase catalytic domain-containing protein</fullName>
    </recommendedName>
</protein>
<name>A0A653DCH6_CALMS</name>
<sequence>MDRDSSEDRKRKSDREEEEEEVDHKHKQLLHPGPQLLLASIRRFTSRRGVPAVICSDNGSTFAGANNKLKNLGHFLRKNQTFIMDSANEFNIKWIFIPPYTPNHGGLWEAAVKSMEHHLLRTIKGNVTYEEFNTLIIQVEGILNSRPLFALPSDPNDLAPVTPSHFFIGRPLSSIPEPNYMEMPKNRFLRLEHLQQLYQDFGTNFRNSMFLSYTNNISGKVLQVPLIGLNGIGKKRFPTTLHLAHGTSRPAVHRERWYFQNIHSQDAARNCDQIYSAFVPVAGADRN</sequence>
<proteinExistence type="predicted"/>
<feature type="domain" description="Integrase catalytic" evidence="2">
    <location>
        <begin position="37"/>
        <end position="171"/>
    </location>
</feature>
<dbReference type="AlphaFoldDB" id="A0A653DCH6"/>
<dbReference type="Gene3D" id="3.30.420.10">
    <property type="entry name" value="Ribonuclease H-like superfamily/Ribonuclease H"/>
    <property type="match status" value="1"/>
</dbReference>
<evidence type="ECO:0000256" key="1">
    <source>
        <dbReference type="SAM" id="MobiDB-lite"/>
    </source>
</evidence>
<dbReference type="PANTHER" id="PTHR47331">
    <property type="entry name" value="PHD-TYPE DOMAIN-CONTAINING PROTEIN"/>
    <property type="match status" value="1"/>
</dbReference>
<evidence type="ECO:0000313" key="3">
    <source>
        <dbReference type="EMBL" id="VEN57905.1"/>
    </source>
</evidence>
<dbReference type="InterPro" id="IPR036397">
    <property type="entry name" value="RNaseH_sf"/>
</dbReference>
<dbReference type="InterPro" id="IPR012337">
    <property type="entry name" value="RNaseH-like_sf"/>
</dbReference>
<dbReference type="EMBL" id="CAACVG010011352">
    <property type="protein sequence ID" value="VEN57905.1"/>
    <property type="molecule type" value="Genomic_DNA"/>
</dbReference>
<evidence type="ECO:0000313" key="4">
    <source>
        <dbReference type="Proteomes" id="UP000410492"/>
    </source>
</evidence>
<dbReference type="InterPro" id="IPR001584">
    <property type="entry name" value="Integrase_cat-core"/>
</dbReference>
<accession>A0A653DCH6</accession>
<dbReference type="PROSITE" id="PS50994">
    <property type="entry name" value="INTEGRASE"/>
    <property type="match status" value="1"/>
</dbReference>
<dbReference type="SUPFAM" id="SSF53098">
    <property type="entry name" value="Ribonuclease H-like"/>
    <property type="match status" value="1"/>
</dbReference>
<keyword evidence="4" id="KW-1185">Reference proteome</keyword>